<dbReference type="Proteomes" id="UP000217784">
    <property type="component" value="Unassembled WGS sequence"/>
</dbReference>
<evidence type="ECO:0000259" key="1">
    <source>
        <dbReference type="Pfam" id="PF01814"/>
    </source>
</evidence>
<protein>
    <recommendedName>
        <fullName evidence="1">Hemerythrin-like domain-containing protein</fullName>
    </recommendedName>
</protein>
<dbReference type="Pfam" id="PF01814">
    <property type="entry name" value="Hemerythrin"/>
    <property type="match status" value="1"/>
</dbReference>
<dbReference type="EMBL" id="LMVM01000040">
    <property type="protein sequence ID" value="PAV03089.1"/>
    <property type="molecule type" value="Genomic_DNA"/>
</dbReference>
<sequence length="144" mass="17559">MAENNVYELLKNDHDNIKNLLRETIQHKDPSQFPKIQKEWESHMLGEEIYFYPALRKKESFIVLERYEEHELGKKLIYELDKLDKNDERWMPKMGVLQEIIELHIDEEEKEIFPKAKEIISGDKEKHIRDKIRDEKSRYVKSYL</sequence>
<dbReference type="OrthoDB" id="106962at2157"/>
<dbReference type="AlphaFoldDB" id="A0A2A2H129"/>
<comment type="caution">
    <text evidence="2">The sequence shown here is derived from an EMBL/GenBank/DDBJ whole genome shotgun (WGS) entry which is preliminary data.</text>
</comment>
<dbReference type="PANTHER" id="PTHR35585:SF1">
    <property type="entry name" value="HHE DOMAIN PROTEIN (AFU_ORTHOLOGUE AFUA_4G00730)"/>
    <property type="match status" value="1"/>
</dbReference>
<dbReference type="RefSeq" id="WP_069583790.1">
    <property type="nucleotide sequence ID" value="NZ_LMVM01000040.1"/>
</dbReference>
<keyword evidence="3" id="KW-1185">Reference proteome</keyword>
<feature type="domain" description="Hemerythrin-like" evidence="1">
    <location>
        <begin position="6"/>
        <end position="116"/>
    </location>
</feature>
<evidence type="ECO:0000313" key="2">
    <source>
        <dbReference type="EMBL" id="PAV03089.1"/>
    </source>
</evidence>
<organism evidence="2 3">
    <name type="scientific">Methanobacterium bryantii</name>
    <dbReference type="NCBI Taxonomy" id="2161"/>
    <lineage>
        <taxon>Archaea</taxon>
        <taxon>Methanobacteriati</taxon>
        <taxon>Methanobacteriota</taxon>
        <taxon>Methanomada group</taxon>
        <taxon>Methanobacteria</taxon>
        <taxon>Methanobacteriales</taxon>
        <taxon>Methanobacteriaceae</taxon>
        <taxon>Methanobacterium</taxon>
    </lineage>
</organism>
<dbReference type="PANTHER" id="PTHR35585">
    <property type="entry name" value="HHE DOMAIN PROTEIN (AFU_ORTHOLOGUE AFUA_4G00730)"/>
    <property type="match status" value="1"/>
</dbReference>
<proteinExistence type="predicted"/>
<dbReference type="Gene3D" id="1.20.120.520">
    <property type="entry name" value="nmb1532 protein domain like"/>
    <property type="match status" value="1"/>
</dbReference>
<dbReference type="InterPro" id="IPR012312">
    <property type="entry name" value="Hemerythrin-like"/>
</dbReference>
<gene>
    <name evidence="2" type="ORF">ASJ80_07410</name>
</gene>
<reference evidence="2 3" key="1">
    <citation type="journal article" date="2017" name="BMC Genomics">
        <title>Genomic analysis of methanogenic archaea reveals a shift towards energy conservation.</title>
        <authorList>
            <person name="Gilmore S.P."/>
            <person name="Henske J.K."/>
            <person name="Sexton J.A."/>
            <person name="Solomon K.V."/>
            <person name="Seppala S."/>
            <person name="Yoo J.I."/>
            <person name="Huyett L.M."/>
            <person name="Pressman A."/>
            <person name="Cogan J.Z."/>
            <person name="Kivenson V."/>
            <person name="Peng X."/>
            <person name="Tan Y."/>
            <person name="Valentine D.L."/>
            <person name="O'Malley M.A."/>
        </authorList>
    </citation>
    <scope>NUCLEOTIDE SEQUENCE [LARGE SCALE GENOMIC DNA]</scope>
    <source>
        <strain evidence="2 3">M.o.H.</strain>
    </source>
</reference>
<name>A0A2A2H129_METBR</name>
<accession>A0A2A2H129</accession>
<evidence type="ECO:0000313" key="3">
    <source>
        <dbReference type="Proteomes" id="UP000217784"/>
    </source>
</evidence>